<dbReference type="GO" id="GO:0004452">
    <property type="term" value="F:isopentenyl-diphosphate delta-isomerase activity"/>
    <property type="evidence" value="ECO:0007669"/>
    <property type="project" value="TreeGrafter"/>
</dbReference>
<name>A0A9W7D289_9STRA</name>
<dbReference type="PANTHER" id="PTHR10885:SF0">
    <property type="entry name" value="ISOPENTENYL-DIPHOSPHATE DELTA-ISOMERASE"/>
    <property type="match status" value="1"/>
</dbReference>
<dbReference type="AlphaFoldDB" id="A0A9W7D289"/>
<dbReference type="Proteomes" id="UP001165121">
    <property type="component" value="Unassembled WGS sequence"/>
</dbReference>
<keyword evidence="2" id="KW-1185">Reference proteome</keyword>
<accession>A0A9W7D289</accession>
<comment type="caution">
    <text evidence="1">The sequence shown here is derived from an EMBL/GenBank/DDBJ whole genome shotgun (WGS) entry which is preliminary data.</text>
</comment>
<organism evidence="1 2">
    <name type="scientific">Phytophthora fragariaefolia</name>
    <dbReference type="NCBI Taxonomy" id="1490495"/>
    <lineage>
        <taxon>Eukaryota</taxon>
        <taxon>Sar</taxon>
        <taxon>Stramenopiles</taxon>
        <taxon>Oomycota</taxon>
        <taxon>Peronosporomycetes</taxon>
        <taxon>Peronosporales</taxon>
        <taxon>Peronosporaceae</taxon>
        <taxon>Phytophthora</taxon>
    </lineage>
</organism>
<dbReference type="EMBL" id="BSXT01003260">
    <property type="protein sequence ID" value="GMF53311.1"/>
    <property type="molecule type" value="Genomic_DNA"/>
</dbReference>
<dbReference type="PANTHER" id="PTHR10885">
    <property type="entry name" value="ISOPENTENYL-DIPHOSPHATE DELTA-ISOMERASE"/>
    <property type="match status" value="1"/>
</dbReference>
<sequence length="79" mass="9278">MDHILFARGDVSLDNVNKNEVEEVEFIARDNLPALLNDSTRKLSPWFHLIGSNLLPHWWDNLDTVLAKDNTDRHIHDYR</sequence>
<protein>
    <submittedName>
        <fullName evidence="1">Unnamed protein product</fullName>
    </submittedName>
</protein>
<dbReference type="InterPro" id="IPR015797">
    <property type="entry name" value="NUDIX_hydrolase-like_dom_sf"/>
</dbReference>
<dbReference type="SUPFAM" id="SSF55811">
    <property type="entry name" value="Nudix"/>
    <property type="match status" value="1"/>
</dbReference>
<dbReference type="Gene3D" id="3.90.79.10">
    <property type="entry name" value="Nucleoside Triphosphate Pyrophosphohydrolase"/>
    <property type="match status" value="1"/>
</dbReference>
<proteinExistence type="predicted"/>
<dbReference type="GO" id="GO:0009240">
    <property type="term" value="P:isopentenyl diphosphate biosynthetic process"/>
    <property type="evidence" value="ECO:0007669"/>
    <property type="project" value="TreeGrafter"/>
</dbReference>
<gene>
    <name evidence="1" type="ORF">Pfra01_002201200</name>
</gene>
<evidence type="ECO:0000313" key="1">
    <source>
        <dbReference type="EMBL" id="GMF53311.1"/>
    </source>
</evidence>
<reference evidence="1" key="1">
    <citation type="submission" date="2023-04" db="EMBL/GenBank/DDBJ databases">
        <title>Phytophthora fragariaefolia NBRC 109709.</title>
        <authorList>
            <person name="Ichikawa N."/>
            <person name="Sato H."/>
            <person name="Tonouchi N."/>
        </authorList>
    </citation>
    <scope>NUCLEOTIDE SEQUENCE</scope>
    <source>
        <strain evidence="1">NBRC 109709</strain>
    </source>
</reference>
<dbReference type="GO" id="GO:0005737">
    <property type="term" value="C:cytoplasm"/>
    <property type="evidence" value="ECO:0007669"/>
    <property type="project" value="TreeGrafter"/>
</dbReference>
<dbReference type="OrthoDB" id="510307at2759"/>
<evidence type="ECO:0000313" key="2">
    <source>
        <dbReference type="Proteomes" id="UP001165121"/>
    </source>
</evidence>